<dbReference type="EMBL" id="LS483458">
    <property type="protein sequence ID" value="SQH96278.1"/>
    <property type="molecule type" value="Genomic_DNA"/>
</dbReference>
<dbReference type="AlphaFoldDB" id="A0A2X4RAZ1"/>
<organism evidence="1 2">
    <name type="scientific">Haemophilus haemolyticus</name>
    <dbReference type="NCBI Taxonomy" id="726"/>
    <lineage>
        <taxon>Bacteria</taxon>
        <taxon>Pseudomonadati</taxon>
        <taxon>Pseudomonadota</taxon>
        <taxon>Gammaproteobacteria</taxon>
        <taxon>Pasteurellales</taxon>
        <taxon>Pasteurellaceae</taxon>
        <taxon>Haemophilus</taxon>
    </lineage>
</organism>
<dbReference type="RefSeq" id="WP_111695946.1">
    <property type="nucleotide sequence ID" value="NZ_LS483458.1"/>
</dbReference>
<sequence>MTDLRLSEQQDAVALATQAISQDLAQAHEAMGMVKAFSFVQKLATVANWEQPPPRSCVLKRSRIKTREPLQRSCFSQHVLKQLYFLLFKCYFFVKNILLEYNAQHYSLRKIIRRIMRLIVNIRNKNGFQ</sequence>
<dbReference type="Proteomes" id="UP000248808">
    <property type="component" value="Chromosome 1"/>
</dbReference>
<reference evidence="1 2" key="1">
    <citation type="submission" date="2018-06" db="EMBL/GenBank/DDBJ databases">
        <authorList>
            <consortium name="Pathogen Informatics"/>
            <person name="Doyle S."/>
        </authorList>
    </citation>
    <scope>NUCLEOTIDE SEQUENCE [LARGE SCALE GENOMIC DNA]</scope>
    <source>
        <strain evidence="1 2">NCTC10839</strain>
    </source>
</reference>
<evidence type="ECO:0000313" key="1">
    <source>
        <dbReference type="EMBL" id="SQH96278.1"/>
    </source>
</evidence>
<evidence type="ECO:0000313" key="2">
    <source>
        <dbReference type="Proteomes" id="UP000248808"/>
    </source>
</evidence>
<protein>
    <submittedName>
        <fullName evidence="1">Uncharacterized protein</fullName>
    </submittedName>
</protein>
<name>A0A2X4RAZ1_HAEHA</name>
<accession>A0A2X4RAZ1</accession>
<dbReference type="GeneID" id="56956715"/>
<dbReference type="KEGG" id="hhz:NCTC10839_00118"/>
<proteinExistence type="predicted"/>
<gene>
    <name evidence="1" type="ORF">NCTC10839_00118</name>
</gene>